<dbReference type="Proteomes" id="UP000623467">
    <property type="component" value="Unassembled WGS sequence"/>
</dbReference>
<evidence type="ECO:0000256" key="4">
    <source>
        <dbReference type="ARBA" id="ARBA00023002"/>
    </source>
</evidence>
<dbReference type="Pfam" id="PF12068">
    <property type="entry name" value="PH_RBD"/>
    <property type="match status" value="1"/>
</dbReference>
<dbReference type="SUPFAM" id="SSF47923">
    <property type="entry name" value="Ypt/Rab-GAP domain of gyp1p"/>
    <property type="match status" value="2"/>
</dbReference>
<evidence type="ECO:0000256" key="3">
    <source>
        <dbReference type="ARBA" id="ARBA00022964"/>
    </source>
</evidence>
<dbReference type="SUPFAM" id="SSF51197">
    <property type="entry name" value="Clavaminate synthase-like"/>
    <property type="match status" value="1"/>
</dbReference>
<keyword evidence="3" id="KW-0223">Dioxygenase</keyword>
<feature type="domain" description="Rab-GAP TBC" evidence="8">
    <location>
        <begin position="917"/>
        <end position="1159"/>
    </location>
</feature>
<name>A0A8H6YQL6_9AGAR</name>
<sequence>MSALDLHDPTSPAYKKAKRQYLNSTRNRKSTVELDWTPFRAAEKRFKARFPPPDLSNVLDLALLDNTRIPEIQAGVWKGTSNALDYRELASSSNIKAFTIPPHSRCPVSLCDQNPYSSISGLVLLPGFLPPEKQRELVQWSLADHARQPNETNLDIHYILPEEGLWAACERARWDPSQDIRVQPRASTSESPPAAEEAPGPRQLINNTPATPDNFAELYATPKPPSAPSVTVQPTLASALLPKLRWANIGWFYHWGTKQYDFTKGKGKIDSLLADVCRSAVHAVDWNQVYGPSDTSDWGESGPDWQTWNEDYEPDAGIVNFYQTKDTLMAHVDRSEVCATPPLVSISLGNAAVFLIGGLTRDTEPVPILLRSGDVVIMSGPACRRAYHGVPRILENTLPEHLAAQHDGPQWDPFAAYMATTRININVRQVFPKEEFHSSSLDSALSTISSGSMVEIKRTDSLPAVGEMTLEDAQYRLVYSRSKVYVNPTAYARDNIPGFVALVKREAANPTYLLAWIPETLLNEKGSTEWDKFTKVEESSSALDEEDDDVVLIDLPTQRPESYAFSVPLTSIYSLVVTFLNQPTDGSVGINLINGDTLPPLHFHDDESVSRSFTLPTPPAKRTSSVTTYPPPPSTSPAAPSPRPTNSWGGERLLARLRSYCHILRSNLQPSLFLVDPSRADIEAHSTQLFEDDAVDDILAQSSYANSHSPVPTHRRPRPMSSPPASLGPNPYSQRSSVLHRSLGSVSNGSSSQARTALLQSFSNITRATRHAAQNILSHPLAKPIIPHLPDPVKSLVNANGEWEWGSWVDKSGVGEFESARVYLARWARIVAEEGERARRREAQALPSSSSETAEESSSLGIFELLHSTSNLPTPKTSRDPEHPVDEKTWGGWFGEDGRPTVRFEHMKREVFRRGIDSKGTLRQRMWPFVLGVFEWDATDTERAERWEGKRKLYHTTKDEWCGVPEVFDRADTVEERHRIDVDCRRTDRTQPLFSTPQSTPPAEVNDEKERAKRYSTISPQISDIGAQSPTNEHIDRMAGILLTYNFYEKELGYVQGMSDMCAPIYVVMDADEELTFWCFVEFMNRMKQNFLRDQSGMKKQLLALQELIEVMDPELYRHLEKTDGLNLFFCFRWVLIAFKREFSFSDVLGLWEVLWSDYYSNDFVLFVALAVLESHRDVILRYLVEFDEILKYCNELSMTIELNSTLAQAEVLFLSFAQLVADIDRRRAEEQKPSTDGLRRRGSQKGKDTTTTATFNMPVLSDNLRDLLKAGRD</sequence>
<dbReference type="Pfam" id="PF00566">
    <property type="entry name" value="RabGAP-TBC"/>
    <property type="match status" value="1"/>
</dbReference>
<dbReference type="SMART" id="SM00164">
    <property type="entry name" value="TBC"/>
    <property type="match status" value="1"/>
</dbReference>
<dbReference type="InterPro" id="IPR035969">
    <property type="entry name" value="Rab-GAP_TBC_sf"/>
</dbReference>
<feature type="binding site" evidence="6">
    <location>
        <position position="388"/>
    </location>
    <ligand>
        <name>Fe cation</name>
        <dbReference type="ChEBI" id="CHEBI:24875"/>
        <note>catalytic</note>
    </ligand>
</feature>
<feature type="region of interest" description="Disordered" evidence="7">
    <location>
        <begin position="705"/>
        <end position="736"/>
    </location>
</feature>
<dbReference type="InterPro" id="IPR027450">
    <property type="entry name" value="AlkB-like"/>
</dbReference>
<evidence type="ECO:0000256" key="6">
    <source>
        <dbReference type="PIRSR" id="PIRSR604574-2"/>
    </source>
</evidence>
<proteinExistence type="predicted"/>
<dbReference type="PROSITE" id="PS51471">
    <property type="entry name" value="FE2OG_OXY"/>
    <property type="match status" value="1"/>
</dbReference>
<dbReference type="GO" id="GO:0051213">
    <property type="term" value="F:dioxygenase activity"/>
    <property type="evidence" value="ECO:0007669"/>
    <property type="project" value="UniProtKB-KW"/>
</dbReference>
<keyword evidence="2 6" id="KW-0479">Metal-binding</keyword>
<evidence type="ECO:0000256" key="7">
    <source>
        <dbReference type="SAM" id="MobiDB-lite"/>
    </source>
</evidence>
<comment type="caution">
    <text evidence="10">The sequence shown here is derived from an EMBL/GenBank/DDBJ whole genome shotgun (WGS) entry which is preliminary data.</text>
</comment>
<feature type="compositionally biased region" description="Basic and acidic residues" evidence="7">
    <location>
        <begin position="877"/>
        <end position="889"/>
    </location>
</feature>
<protein>
    <submittedName>
        <fullName evidence="10">Uncharacterized protein</fullName>
    </submittedName>
</protein>
<dbReference type="InterPro" id="IPR005123">
    <property type="entry name" value="Oxoglu/Fe-dep_dioxygenase_dom"/>
</dbReference>
<gene>
    <name evidence="10" type="ORF">MSAN_00991600</name>
</gene>
<dbReference type="PROSITE" id="PS50086">
    <property type="entry name" value="TBC_RABGAP"/>
    <property type="match status" value="1"/>
</dbReference>
<feature type="region of interest" description="Disordered" evidence="7">
    <location>
        <begin position="1"/>
        <end position="22"/>
    </location>
</feature>
<accession>A0A8H6YQL6</accession>
<feature type="compositionally biased region" description="Pro residues" evidence="7">
    <location>
        <begin position="629"/>
        <end position="643"/>
    </location>
</feature>
<feature type="compositionally biased region" description="Low complexity" evidence="7">
    <location>
        <begin position="186"/>
        <end position="198"/>
    </location>
</feature>
<comment type="cofactor">
    <cofactor evidence="6">
        <name>Fe(2+)</name>
        <dbReference type="ChEBI" id="CHEBI:29033"/>
    </cofactor>
    <text evidence="6">Binds 1 Fe(2+) ion per subunit.</text>
</comment>
<evidence type="ECO:0000313" key="11">
    <source>
        <dbReference type="Proteomes" id="UP000623467"/>
    </source>
</evidence>
<dbReference type="GO" id="GO:0005096">
    <property type="term" value="F:GTPase activator activity"/>
    <property type="evidence" value="ECO:0007669"/>
    <property type="project" value="UniProtKB-KW"/>
</dbReference>
<evidence type="ECO:0000256" key="1">
    <source>
        <dbReference type="ARBA" id="ARBA00022468"/>
    </source>
</evidence>
<evidence type="ECO:0000259" key="8">
    <source>
        <dbReference type="PROSITE" id="PS50086"/>
    </source>
</evidence>
<feature type="region of interest" description="Disordered" evidence="7">
    <location>
        <begin position="178"/>
        <end position="212"/>
    </location>
</feature>
<dbReference type="GO" id="GO:0005737">
    <property type="term" value="C:cytoplasm"/>
    <property type="evidence" value="ECO:0007669"/>
    <property type="project" value="TreeGrafter"/>
</dbReference>
<dbReference type="GO" id="GO:0005634">
    <property type="term" value="C:nucleus"/>
    <property type="evidence" value="ECO:0007669"/>
    <property type="project" value="TreeGrafter"/>
</dbReference>
<dbReference type="EMBL" id="JACAZH010000007">
    <property type="protein sequence ID" value="KAF7363359.1"/>
    <property type="molecule type" value="Genomic_DNA"/>
</dbReference>
<feature type="binding site" evidence="6">
    <location>
        <position position="333"/>
    </location>
    <ligand>
        <name>Fe cation</name>
        <dbReference type="ChEBI" id="CHEBI:24875"/>
        <note>catalytic</note>
    </ligand>
</feature>
<feature type="region of interest" description="Disordered" evidence="7">
    <location>
        <begin position="1229"/>
        <end position="1253"/>
    </location>
</feature>
<dbReference type="InterPro" id="IPR004574">
    <property type="entry name" value="Alkb"/>
</dbReference>
<dbReference type="AlphaFoldDB" id="A0A8H6YQL6"/>
<dbReference type="OrthoDB" id="10264062at2759"/>
<dbReference type="Gene3D" id="1.10.8.270">
    <property type="entry name" value="putative rabgap domain of human tbc1 domain family member 14 like domains"/>
    <property type="match status" value="1"/>
</dbReference>
<keyword evidence="11" id="KW-1185">Reference proteome</keyword>
<evidence type="ECO:0000256" key="5">
    <source>
        <dbReference type="ARBA" id="ARBA00023004"/>
    </source>
</evidence>
<reference evidence="10" key="1">
    <citation type="submission" date="2020-05" db="EMBL/GenBank/DDBJ databases">
        <title>Mycena genomes resolve the evolution of fungal bioluminescence.</title>
        <authorList>
            <person name="Tsai I.J."/>
        </authorList>
    </citation>
    <scope>NUCLEOTIDE SEQUENCE</scope>
    <source>
        <strain evidence="10">160909Yilan</strain>
    </source>
</reference>
<organism evidence="10 11">
    <name type="scientific">Mycena sanguinolenta</name>
    <dbReference type="NCBI Taxonomy" id="230812"/>
    <lineage>
        <taxon>Eukaryota</taxon>
        <taxon>Fungi</taxon>
        <taxon>Dikarya</taxon>
        <taxon>Basidiomycota</taxon>
        <taxon>Agaricomycotina</taxon>
        <taxon>Agaricomycetes</taxon>
        <taxon>Agaricomycetidae</taxon>
        <taxon>Agaricales</taxon>
        <taxon>Marasmiineae</taxon>
        <taxon>Mycenaceae</taxon>
        <taxon>Mycena</taxon>
    </lineage>
</organism>
<dbReference type="PANTHER" id="PTHR16557:SF2">
    <property type="entry name" value="NUCLEIC ACID DIOXYGENASE ALKBH1"/>
    <property type="match status" value="1"/>
</dbReference>
<feature type="region of interest" description="Disordered" evidence="7">
    <location>
        <begin position="990"/>
        <end position="1012"/>
    </location>
</feature>
<dbReference type="FunFam" id="1.10.472.80:FF:000077">
    <property type="entry name" value="TBC1 domain family member"/>
    <property type="match status" value="1"/>
</dbReference>
<keyword evidence="1" id="KW-0343">GTPase activation</keyword>
<feature type="region of interest" description="Disordered" evidence="7">
    <location>
        <begin position="608"/>
        <end position="647"/>
    </location>
</feature>
<dbReference type="InterPro" id="IPR037151">
    <property type="entry name" value="AlkB-like_sf"/>
</dbReference>
<dbReference type="Gene3D" id="2.60.120.590">
    <property type="entry name" value="Alpha-ketoglutarate-dependent dioxygenase AlkB-like"/>
    <property type="match status" value="1"/>
</dbReference>
<feature type="domain" description="Fe2OG dioxygenase" evidence="9">
    <location>
        <begin position="313"/>
        <end position="431"/>
    </location>
</feature>
<evidence type="ECO:0000256" key="2">
    <source>
        <dbReference type="ARBA" id="ARBA00022723"/>
    </source>
</evidence>
<evidence type="ECO:0000313" key="10">
    <source>
        <dbReference type="EMBL" id="KAF7363359.1"/>
    </source>
</evidence>
<dbReference type="PANTHER" id="PTHR16557">
    <property type="entry name" value="ALKYLATED DNA REPAIR PROTEIN ALKB-RELATED"/>
    <property type="match status" value="1"/>
</dbReference>
<feature type="compositionally biased region" description="Basic and acidic residues" evidence="7">
    <location>
        <begin position="1229"/>
        <end position="1240"/>
    </location>
</feature>
<dbReference type="Gene3D" id="1.10.472.80">
    <property type="entry name" value="Ypt/Rab-GAP domain of gyp1p, domain 3"/>
    <property type="match status" value="1"/>
</dbReference>
<keyword evidence="4" id="KW-0560">Oxidoreductase</keyword>
<dbReference type="InterPro" id="IPR000195">
    <property type="entry name" value="Rab-GAP-TBC_dom"/>
</dbReference>
<feature type="region of interest" description="Disordered" evidence="7">
    <location>
        <begin position="870"/>
        <end position="892"/>
    </location>
</feature>
<feature type="binding site" evidence="6">
    <location>
        <position position="331"/>
    </location>
    <ligand>
        <name>Fe cation</name>
        <dbReference type="ChEBI" id="CHEBI:24875"/>
        <note>catalytic</note>
    </ligand>
</feature>
<dbReference type="InterPro" id="IPR021935">
    <property type="entry name" value="SGSM1/2_RBD"/>
</dbReference>
<dbReference type="Pfam" id="PF13532">
    <property type="entry name" value="2OG-FeII_Oxy_2"/>
    <property type="match status" value="1"/>
</dbReference>
<keyword evidence="5 6" id="KW-0408">Iron</keyword>
<dbReference type="GO" id="GO:0046872">
    <property type="term" value="F:metal ion binding"/>
    <property type="evidence" value="ECO:0007669"/>
    <property type="project" value="UniProtKB-KW"/>
</dbReference>
<evidence type="ECO:0000259" key="9">
    <source>
        <dbReference type="PROSITE" id="PS51471"/>
    </source>
</evidence>